<dbReference type="Pfam" id="PF09844">
    <property type="entry name" value="DUF2071"/>
    <property type="match status" value="1"/>
</dbReference>
<dbReference type="InterPro" id="IPR018644">
    <property type="entry name" value="DUF2071"/>
</dbReference>
<organism evidence="1 2">
    <name type="scientific">Anaeromyxobacter dehalogenans (strain ATCC BAA-258 / DSM 21875 / 2CP-1)</name>
    <dbReference type="NCBI Taxonomy" id="455488"/>
    <lineage>
        <taxon>Bacteria</taxon>
        <taxon>Pseudomonadati</taxon>
        <taxon>Myxococcota</taxon>
        <taxon>Myxococcia</taxon>
        <taxon>Myxococcales</taxon>
        <taxon>Cystobacterineae</taxon>
        <taxon>Anaeromyxobacteraceae</taxon>
        <taxon>Anaeromyxobacter</taxon>
    </lineage>
</organism>
<dbReference type="SUPFAM" id="SSF160104">
    <property type="entry name" value="Acetoacetate decarboxylase-like"/>
    <property type="match status" value="1"/>
</dbReference>
<evidence type="ECO:0000313" key="1">
    <source>
        <dbReference type="EMBL" id="ACL64999.1"/>
    </source>
</evidence>
<keyword evidence="2" id="KW-1185">Reference proteome</keyword>
<sequence length="264" mass="28804">MAGAPPGAVRARLRAAGEAPRPVAGWQRWEEILFLHWSVDPAALRPLVDERLELDLADGRAWVSLTPFTMRDARVRGLPHLPLLTTFHEVNLRTYVRLGGVPGIWFFSLDAASAPAAALARATLGLPYEWADVDRGLEAGRRWYRSRRRGLGGRAAVLEAGWGDGDAMPDPPGALDEFLADRHALYSTLAGALIRVRVRHAPWRLRQVRLDALAQTVTRAAGVEVAERPALARASDGVDVQVLAPELVLARRAAARRTPAAAPR</sequence>
<dbReference type="InterPro" id="IPR023375">
    <property type="entry name" value="ADC_dom_sf"/>
</dbReference>
<dbReference type="KEGG" id="acp:A2cp1_1656"/>
<name>B8J5Q2_ANAD2</name>
<evidence type="ECO:0000313" key="2">
    <source>
        <dbReference type="Proteomes" id="UP000007089"/>
    </source>
</evidence>
<evidence type="ECO:0008006" key="3">
    <source>
        <dbReference type="Google" id="ProtNLM"/>
    </source>
</evidence>
<dbReference type="Gene3D" id="2.40.400.10">
    <property type="entry name" value="Acetoacetate decarboxylase-like"/>
    <property type="match status" value="1"/>
</dbReference>
<dbReference type="AlphaFoldDB" id="B8J5Q2"/>
<protein>
    <recommendedName>
        <fullName evidence="3">DUF2071 domain-containing protein</fullName>
    </recommendedName>
</protein>
<reference evidence="1" key="1">
    <citation type="submission" date="2009-01" db="EMBL/GenBank/DDBJ databases">
        <title>Complete sequence of Anaeromyxobacter dehalogenans 2CP-1.</title>
        <authorList>
            <consortium name="US DOE Joint Genome Institute"/>
            <person name="Lucas S."/>
            <person name="Copeland A."/>
            <person name="Lapidus A."/>
            <person name="Glavina del Rio T."/>
            <person name="Dalin E."/>
            <person name="Tice H."/>
            <person name="Bruce D."/>
            <person name="Goodwin L."/>
            <person name="Pitluck S."/>
            <person name="Saunders E."/>
            <person name="Brettin T."/>
            <person name="Detter J.C."/>
            <person name="Han C."/>
            <person name="Larimer F."/>
            <person name="Land M."/>
            <person name="Hauser L."/>
            <person name="Kyrpides N."/>
            <person name="Ovchinnikova G."/>
            <person name="Beliaev A.S."/>
            <person name="Richardson P."/>
        </authorList>
    </citation>
    <scope>NUCLEOTIDE SEQUENCE</scope>
    <source>
        <strain evidence="1">2CP-1</strain>
    </source>
</reference>
<gene>
    <name evidence="1" type="ordered locus">A2cp1_1656</name>
</gene>
<dbReference type="HOGENOM" id="CLU_081757_1_0_7"/>
<dbReference type="Proteomes" id="UP000007089">
    <property type="component" value="Chromosome"/>
</dbReference>
<dbReference type="PANTHER" id="PTHR39186:SF1">
    <property type="entry name" value="DUF2071 DOMAIN-CONTAINING PROTEIN"/>
    <property type="match status" value="1"/>
</dbReference>
<proteinExistence type="predicted"/>
<dbReference type="EMBL" id="CP001359">
    <property type="protein sequence ID" value="ACL64999.1"/>
    <property type="molecule type" value="Genomic_DNA"/>
</dbReference>
<dbReference type="PANTHER" id="PTHR39186">
    <property type="entry name" value="DUF2071 FAMILY PROTEIN"/>
    <property type="match status" value="1"/>
</dbReference>
<accession>B8J5Q2</accession>